<reference evidence="2" key="1">
    <citation type="submission" date="2019-02" db="EMBL/GenBank/DDBJ databases">
        <authorList>
            <person name="Gruber-Vodicka R. H."/>
            <person name="Seah K. B. B."/>
        </authorList>
    </citation>
    <scope>NUCLEOTIDE SEQUENCE</scope>
    <source>
        <strain evidence="2">BECK_BY19</strain>
        <strain evidence="1">BECK_BY8</strain>
    </source>
</reference>
<dbReference type="EMBL" id="CAADGD010000049">
    <property type="protein sequence ID" value="VFK71074.1"/>
    <property type="molecule type" value="Genomic_DNA"/>
</dbReference>
<protein>
    <submittedName>
        <fullName evidence="2">Uncharacterized protein</fullName>
    </submittedName>
</protein>
<accession>A0A451AYG7</accession>
<proteinExistence type="predicted"/>
<dbReference type="EMBL" id="CAADFZ010000046">
    <property type="protein sequence ID" value="VFK64422.1"/>
    <property type="molecule type" value="Genomic_DNA"/>
</dbReference>
<organism evidence="2">
    <name type="scientific">Candidatus Kentrum sp. UNK</name>
    <dbReference type="NCBI Taxonomy" id="2126344"/>
    <lineage>
        <taxon>Bacteria</taxon>
        <taxon>Pseudomonadati</taxon>
        <taxon>Pseudomonadota</taxon>
        <taxon>Gammaproteobacteria</taxon>
        <taxon>Candidatus Kentrum</taxon>
    </lineage>
</organism>
<sequence>MMNPIRWDVVASLLFCGEAWETLSWVEVAVNQKIFDKTIKEFLSPIGNATEGVPYAQLQITKSFSVPAMPGWGMFPMAGYLFIPRSAVQMDQVLTAL</sequence>
<dbReference type="AlphaFoldDB" id="A0A451AYG7"/>
<evidence type="ECO:0000313" key="2">
    <source>
        <dbReference type="EMBL" id="VFK71074.1"/>
    </source>
</evidence>
<gene>
    <name evidence="1" type="ORF">BECKUNK1418G_GA0071005_104611</name>
    <name evidence="2" type="ORF">BECKUNK1418H_GA0071006_104911</name>
</gene>
<name>A0A451AYG7_9GAMM</name>
<evidence type="ECO:0000313" key="1">
    <source>
        <dbReference type="EMBL" id="VFK64422.1"/>
    </source>
</evidence>